<evidence type="ECO:0000313" key="12">
    <source>
        <dbReference type="EMBL" id="KAK6171337.1"/>
    </source>
</evidence>
<evidence type="ECO:0000256" key="9">
    <source>
        <dbReference type="ARBA" id="ARBA00023288"/>
    </source>
</evidence>
<dbReference type="Pfam" id="PF03556">
    <property type="entry name" value="Cullin_binding"/>
    <property type="match status" value="1"/>
</dbReference>
<dbReference type="FunFam" id="1.10.238.200:FF:000003">
    <property type="entry name" value="DCN1-like protein 3"/>
    <property type="match status" value="1"/>
</dbReference>
<comment type="caution">
    <text evidence="12">The sequence shown here is derived from an EMBL/GenBank/DDBJ whole genome shotgun (WGS) entry which is preliminary data.</text>
</comment>
<dbReference type="Gene3D" id="1.10.238.200">
    <property type="entry name" value="Cullin, PONY binding domain"/>
    <property type="match status" value="1"/>
</dbReference>
<dbReference type="Gene3D" id="1.10.238.10">
    <property type="entry name" value="EF-hand"/>
    <property type="match status" value="1"/>
</dbReference>
<keyword evidence="8" id="KW-0539">Nucleus</keyword>
<dbReference type="InterPro" id="IPR042460">
    <property type="entry name" value="DCN1-like_PONY"/>
</dbReference>
<sequence>MGNCLSCCEADSHQGSTLTPGTQPLQQVQRSRGLVQYPATEFKELKRPVSTENQNQGRVLAPTTEKKMFPQYTKIPPLKKQGNGETKRLSFVSKDISEAKILQLYEQYKDPVEELILAEGIEHFCQDLEVKPEEFIVLLIAWNFKAETMCKFTKDEFVNGCKNLKVDSIKSIRSKFPELEAEMQNKQSFKHLYKWTYKFCLDNDSGQRTLPVDVAISLWKLVFTGSEPTLLEDWLEFLEKHPTIKGIPKDTWDMFLNFVEQVGDDLSTYDDTEAWPSLLDDFVEHENDKKNQNVKTD</sequence>
<evidence type="ECO:0000256" key="6">
    <source>
        <dbReference type="ARBA" id="ARBA00022707"/>
    </source>
</evidence>
<name>A0AAN8J7E6_PATCE</name>
<dbReference type="FunFam" id="1.10.238.10:FF:000126">
    <property type="entry name" value="DCN1-like protein"/>
    <property type="match status" value="1"/>
</dbReference>
<reference evidence="12 13" key="1">
    <citation type="submission" date="2024-01" db="EMBL/GenBank/DDBJ databases">
        <title>The genome of the rayed Mediterranean limpet Patella caerulea (Linnaeus, 1758).</title>
        <authorList>
            <person name="Anh-Thu Weber A."/>
            <person name="Halstead-Nussloch G."/>
        </authorList>
    </citation>
    <scope>NUCLEOTIDE SEQUENCE [LARGE SCALE GENOMIC DNA]</scope>
    <source>
        <strain evidence="12">AATW-2023a</strain>
        <tissue evidence="12">Whole specimen</tissue>
    </source>
</reference>
<evidence type="ECO:0000256" key="10">
    <source>
        <dbReference type="RuleBase" id="RU410713"/>
    </source>
</evidence>
<evidence type="ECO:0000256" key="7">
    <source>
        <dbReference type="ARBA" id="ARBA00023136"/>
    </source>
</evidence>
<dbReference type="Proteomes" id="UP001347796">
    <property type="component" value="Unassembled WGS sequence"/>
</dbReference>
<organism evidence="12 13">
    <name type="scientific">Patella caerulea</name>
    <name type="common">Rayed Mediterranean limpet</name>
    <dbReference type="NCBI Taxonomy" id="87958"/>
    <lineage>
        <taxon>Eukaryota</taxon>
        <taxon>Metazoa</taxon>
        <taxon>Spiralia</taxon>
        <taxon>Lophotrochozoa</taxon>
        <taxon>Mollusca</taxon>
        <taxon>Gastropoda</taxon>
        <taxon>Patellogastropoda</taxon>
        <taxon>Patelloidea</taxon>
        <taxon>Patellidae</taxon>
        <taxon>Patella</taxon>
    </lineage>
</organism>
<dbReference type="GO" id="GO:0045116">
    <property type="term" value="P:protein neddylation"/>
    <property type="evidence" value="ECO:0007669"/>
    <property type="project" value="TreeGrafter"/>
</dbReference>
<evidence type="ECO:0000256" key="8">
    <source>
        <dbReference type="ARBA" id="ARBA00023242"/>
    </source>
</evidence>
<evidence type="ECO:0000259" key="11">
    <source>
        <dbReference type="PROSITE" id="PS51229"/>
    </source>
</evidence>
<gene>
    <name evidence="12" type="ORF">SNE40_019548</name>
</gene>
<dbReference type="GO" id="GO:0005634">
    <property type="term" value="C:nucleus"/>
    <property type="evidence" value="ECO:0007669"/>
    <property type="project" value="UniProtKB-SubCell"/>
</dbReference>
<evidence type="ECO:0000256" key="2">
    <source>
        <dbReference type="ARBA" id="ARBA00004236"/>
    </source>
</evidence>
<dbReference type="GO" id="GO:0005886">
    <property type="term" value="C:plasma membrane"/>
    <property type="evidence" value="ECO:0007669"/>
    <property type="project" value="UniProtKB-SubCell"/>
</dbReference>
<dbReference type="GO" id="GO:0032182">
    <property type="term" value="F:ubiquitin-like protein binding"/>
    <property type="evidence" value="ECO:0007669"/>
    <property type="project" value="TreeGrafter"/>
</dbReference>
<dbReference type="GO" id="GO:2000436">
    <property type="term" value="P:positive regulation of protein neddylation"/>
    <property type="evidence" value="ECO:0007669"/>
    <property type="project" value="UniProtKB-ARBA"/>
</dbReference>
<dbReference type="GO" id="GO:0097602">
    <property type="term" value="F:cullin family protein binding"/>
    <property type="evidence" value="ECO:0007669"/>
    <property type="project" value="TreeGrafter"/>
</dbReference>
<proteinExistence type="predicted"/>
<keyword evidence="9" id="KW-0449">Lipoprotein</keyword>
<comment type="function">
    <text evidence="10">Neddylation of cullins play an essential role in the regulation of SCF-type complexes activity.</text>
</comment>
<dbReference type="PANTHER" id="PTHR12281:SF31">
    <property type="entry name" value="DCN1-LIKE PROTEIN 3"/>
    <property type="match status" value="1"/>
</dbReference>
<keyword evidence="7" id="KW-0472">Membrane</keyword>
<evidence type="ECO:0000256" key="1">
    <source>
        <dbReference type="ARBA" id="ARBA00004123"/>
    </source>
</evidence>
<dbReference type="InterPro" id="IPR014764">
    <property type="entry name" value="DCN-prot"/>
</dbReference>
<dbReference type="PROSITE" id="PS51229">
    <property type="entry name" value="DCUN1"/>
    <property type="match status" value="1"/>
</dbReference>
<dbReference type="InterPro" id="IPR005176">
    <property type="entry name" value="PONY_dom"/>
</dbReference>
<dbReference type="PANTHER" id="PTHR12281">
    <property type="entry name" value="RP42 RELATED"/>
    <property type="match status" value="1"/>
</dbReference>
<evidence type="ECO:0000313" key="13">
    <source>
        <dbReference type="Proteomes" id="UP001347796"/>
    </source>
</evidence>
<dbReference type="GO" id="GO:0000151">
    <property type="term" value="C:ubiquitin ligase complex"/>
    <property type="evidence" value="ECO:0007669"/>
    <property type="project" value="TreeGrafter"/>
</dbReference>
<dbReference type="GO" id="GO:0031624">
    <property type="term" value="F:ubiquitin conjugating enzyme binding"/>
    <property type="evidence" value="ECO:0007669"/>
    <property type="project" value="TreeGrafter"/>
</dbReference>
<keyword evidence="4" id="KW-1003">Cell membrane</keyword>
<feature type="domain" description="DCUN1" evidence="11">
    <location>
        <begin position="96"/>
        <end position="287"/>
    </location>
</feature>
<evidence type="ECO:0000256" key="5">
    <source>
        <dbReference type="ARBA" id="ARBA00022490"/>
    </source>
</evidence>
<keyword evidence="5" id="KW-0963">Cytoplasm</keyword>
<comment type="subcellular location">
    <subcellularLocation>
        <location evidence="2">Cell membrane</location>
    </subcellularLocation>
    <subcellularLocation>
        <location evidence="3">Cytoplasm</location>
        <location evidence="3">Perinuclear region</location>
    </subcellularLocation>
    <subcellularLocation>
        <location evidence="1">Nucleus</location>
    </subcellularLocation>
</comment>
<keyword evidence="6" id="KW-0519">Myristate</keyword>
<accession>A0AAN8J7E6</accession>
<evidence type="ECO:0000256" key="3">
    <source>
        <dbReference type="ARBA" id="ARBA00004556"/>
    </source>
</evidence>
<evidence type="ECO:0000256" key="4">
    <source>
        <dbReference type="ARBA" id="ARBA00022475"/>
    </source>
</evidence>
<protein>
    <recommendedName>
        <fullName evidence="10">Defective in cullin neddylation protein</fullName>
    </recommendedName>
</protein>
<dbReference type="GO" id="GO:0048471">
    <property type="term" value="C:perinuclear region of cytoplasm"/>
    <property type="evidence" value="ECO:0007669"/>
    <property type="project" value="UniProtKB-SubCell"/>
</dbReference>
<dbReference type="AlphaFoldDB" id="A0AAN8J7E6"/>
<dbReference type="EMBL" id="JAZGQO010000014">
    <property type="protein sequence ID" value="KAK6171337.1"/>
    <property type="molecule type" value="Genomic_DNA"/>
</dbReference>
<keyword evidence="13" id="KW-1185">Reference proteome</keyword>